<dbReference type="GO" id="GO:0005737">
    <property type="term" value="C:cytoplasm"/>
    <property type="evidence" value="ECO:0007669"/>
    <property type="project" value="TreeGrafter"/>
</dbReference>
<evidence type="ECO:0000313" key="9">
    <source>
        <dbReference type="Proteomes" id="UP000094271"/>
    </source>
</evidence>
<keyword evidence="3 5" id="KW-0378">Hydrolase</keyword>
<evidence type="ECO:0000313" key="10">
    <source>
        <dbReference type="Proteomes" id="UP000094869"/>
    </source>
</evidence>
<evidence type="ECO:0000256" key="2">
    <source>
        <dbReference type="ARBA" id="ARBA00022723"/>
    </source>
</evidence>
<dbReference type="PANTHER" id="PTHR45953">
    <property type="entry name" value="IDURONATE 2-SULFATASE"/>
    <property type="match status" value="1"/>
</dbReference>
<dbReference type="Proteomes" id="UP000094869">
    <property type="component" value="Unassembled WGS sequence"/>
</dbReference>
<gene>
    <name evidence="7" type="ORF">BEI59_03265</name>
    <name evidence="5" type="ORF">BEI61_03273</name>
    <name evidence="6" type="ORF">BEI63_29025</name>
</gene>
<dbReference type="PROSITE" id="PS00149">
    <property type="entry name" value="SULFATASE_2"/>
    <property type="match status" value="1"/>
</dbReference>
<reference evidence="5 8" key="1">
    <citation type="submission" date="2016-07" db="EMBL/GenBank/DDBJ databases">
        <title>Characterization of isolates of Eisenbergiella tayi derived from blood cultures, using whole genome sequencing.</title>
        <authorList>
            <person name="Burdz T."/>
            <person name="Wiebe D."/>
            <person name="Huynh C."/>
            <person name="Bernard K."/>
        </authorList>
    </citation>
    <scope>NUCLEOTIDE SEQUENCE [LARGE SCALE GENOMIC DNA]</scope>
    <source>
        <strain evidence="5 8">NML 110608</strain>
    </source>
</reference>
<organism evidence="5 8">
    <name type="scientific">Eisenbergiella tayi</name>
    <dbReference type="NCBI Taxonomy" id="1432052"/>
    <lineage>
        <taxon>Bacteria</taxon>
        <taxon>Bacillati</taxon>
        <taxon>Bacillota</taxon>
        <taxon>Clostridia</taxon>
        <taxon>Lachnospirales</taxon>
        <taxon>Lachnospiraceae</taxon>
        <taxon>Eisenbergiella</taxon>
    </lineage>
</organism>
<keyword evidence="10" id="KW-1185">Reference proteome</keyword>
<dbReference type="Proteomes" id="UP000094067">
    <property type="component" value="Unassembled WGS sequence"/>
</dbReference>
<dbReference type="GO" id="GO:0046872">
    <property type="term" value="F:metal ion binding"/>
    <property type="evidence" value="ECO:0007669"/>
    <property type="project" value="UniProtKB-KW"/>
</dbReference>
<dbReference type="GO" id="GO:0004065">
    <property type="term" value="F:arylsulfatase activity"/>
    <property type="evidence" value="ECO:0007669"/>
    <property type="project" value="UniProtKB-EC"/>
</dbReference>
<dbReference type="EMBL" id="MEHA01000002">
    <property type="protein sequence ID" value="ODR54961.1"/>
    <property type="molecule type" value="Genomic_DNA"/>
</dbReference>
<evidence type="ECO:0000313" key="7">
    <source>
        <dbReference type="EMBL" id="ODR54961.1"/>
    </source>
</evidence>
<evidence type="ECO:0000256" key="3">
    <source>
        <dbReference type="ARBA" id="ARBA00022801"/>
    </source>
</evidence>
<evidence type="ECO:0000256" key="1">
    <source>
        <dbReference type="ARBA" id="ARBA00008779"/>
    </source>
</evidence>
<dbReference type="Gene3D" id="3.40.720.10">
    <property type="entry name" value="Alkaline Phosphatase, subunit A"/>
    <property type="match status" value="1"/>
</dbReference>
<protein>
    <submittedName>
        <fullName evidence="5">Arylsulfatase</fullName>
        <ecNumber evidence="5">3.1.6.1</ecNumber>
    </submittedName>
</protein>
<dbReference type="InterPro" id="IPR024607">
    <property type="entry name" value="Sulfatase_CS"/>
</dbReference>
<name>A0A1E3AF82_9FIRM</name>
<evidence type="ECO:0000313" key="8">
    <source>
        <dbReference type="Proteomes" id="UP000094067"/>
    </source>
</evidence>
<comment type="caution">
    <text evidence="5">The sequence shown here is derived from an EMBL/GenBank/DDBJ whole genome shotgun (WGS) entry which is preliminary data.</text>
</comment>
<reference evidence="7 9" key="3">
    <citation type="submission" date="2016-08" db="EMBL/GenBank/DDBJ databases">
        <authorList>
            <person name="Seilhamer J.J."/>
        </authorList>
    </citation>
    <scope>NUCLEOTIDE SEQUENCE [LARGE SCALE GENOMIC DNA]</scope>
    <source>
        <strain evidence="7 9">NML150140-1</strain>
    </source>
</reference>
<dbReference type="EMBL" id="MEHD01000051">
    <property type="protein sequence ID" value="ODR45819.1"/>
    <property type="molecule type" value="Genomic_DNA"/>
</dbReference>
<sequence length="500" mass="58149">MRKPNILYIMCDQFRYDCIRALGNQEIFTPNIDRLVKRGLVFENAYSTCPVCVPARYTVRTGREPALTGCYQNEMPQAMDGLPEEMQDRCGDYLATAMRKEGYYTFGIGKFHTVPEFKEDLGYDLQLNTEELWECPEDRANDAYYSFIRKEHPEYNHIEQLHGERTNMYYVPQVSPLPAELTVESFVADRVIEQLKTVKDKPYFGFVSFIGPHPPCAPPVPFNRMYNPDSIANPLRGKPEIDFMDEQILWMNYLIWADELNDFAARNVKSRYYGEITYIDTCIGRILDAVEAREDSENTLICFFSDHGDHLGDHHAWQKESYFEQSCHIPFLISWPAGSAEWKLEGGRKERQLVCLTDLFGIATQAAGNPQIRDGHSILNVLAGKERERETLFACYGRPGTPQFKTMIRQGDWKYIYMANGGKEQLFHLIEDPEELVLYNIREEQIMKQMRKRNLDFCGREGLLSAKDKMKMKSFSYKERPRFRIHQFDLSGGIHDFGMN</sequence>
<dbReference type="SUPFAM" id="SSF53649">
    <property type="entry name" value="Alkaline phosphatase-like"/>
    <property type="match status" value="1"/>
</dbReference>
<dbReference type="PANTHER" id="PTHR45953:SF1">
    <property type="entry name" value="IDURONATE 2-SULFATASE"/>
    <property type="match status" value="1"/>
</dbReference>
<dbReference type="PATRIC" id="fig|1432052.4.peg.3646"/>
<dbReference type="Proteomes" id="UP000094271">
    <property type="component" value="Unassembled WGS sequence"/>
</dbReference>
<evidence type="ECO:0000259" key="4">
    <source>
        <dbReference type="Pfam" id="PF00884"/>
    </source>
</evidence>
<keyword evidence="2" id="KW-0479">Metal-binding</keyword>
<evidence type="ECO:0000313" key="5">
    <source>
        <dbReference type="EMBL" id="ODM07383.1"/>
    </source>
</evidence>
<dbReference type="InterPro" id="IPR017850">
    <property type="entry name" value="Alkaline_phosphatase_core_sf"/>
</dbReference>
<reference evidence="6 10" key="2">
    <citation type="submission" date="2016-08" db="EMBL/GenBank/DDBJ databases">
        <title>Characterization of Isolates of Eisenbergiella tayi Derived from Blood Cultures, Using Whole Genome Sequencing.</title>
        <authorList>
            <person name="Bernier A.-M."/>
            <person name="Burdz T."/>
            <person name="Wiebe D."/>
            <person name="Bernard K."/>
        </authorList>
    </citation>
    <scope>NUCLEOTIDE SEQUENCE [LARGE SCALE GENOMIC DNA]</scope>
    <source>
        <strain evidence="6 10">NML120146</strain>
    </source>
</reference>
<accession>A0A1E3AF82</accession>
<dbReference type="EC" id="3.1.6.1" evidence="5"/>
<proteinExistence type="inferred from homology"/>
<dbReference type="AlphaFoldDB" id="A0A1E3AF82"/>
<dbReference type="EMBL" id="MCGH01000002">
    <property type="protein sequence ID" value="ODM07383.1"/>
    <property type="molecule type" value="Genomic_DNA"/>
</dbReference>
<evidence type="ECO:0000313" key="6">
    <source>
        <dbReference type="EMBL" id="ODR45819.1"/>
    </source>
</evidence>
<comment type="similarity">
    <text evidence="1">Belongs to the sulfatase family.</text>
</comment>
<dbReference type="InterPro" id="IPR000917">
    <property type="entry name" value="Sulfatase_N"/>
</dbReference>
<feature type="domain" description="Sulfatase N-terminal" evidence="4">
    <location>
        <begin position="4"/>
        <end position="361"/>
    </location>
</feature>
<dbReference type="Pfam" id="PF00884">
    <property type="entry name" value="Sulfatase"/>
    <property type="match status" value="1"/>
</dbReference>